<sequence length="76" mass="8179">MLRVSQALEDGVDGDFRSGFTTIGRRKNRTSGLDTNAWTASSFSVSDPSDGGMRALDRHQGCVSNQGIASWVPAYL</sequence>
<reference evidence="1 2" key="1">
    <citation type="submission" date="2024-11" db="EMBL/GenBank/DDBJ databases">
        <title>A near-complete genome assembly of Cinchona calisaya.</title>
        <authorList>
            <person name="Lian D.C."/>
            <person name="Zhao X.W."/>
            <person name="Wei L."/>
        </authorList>
    </citation>
    <scope>NUCLEOTIDE SEQUENCE [LARGE SCALE GENOMIC DNA]</scope>
    <source>
        <tissue evidence="1">Nenye</tissue>
    </source>
</reference>
<accession>A0ABD3A0U0</accession>
<protein>
    <submittedName>
        <fullName evidence="1">Uncharacterized protein</fullName>
    </submittedName>
</protein>
<evidence type="ECO:0000313" key="1">
    <source>
        <dbReference type="EMBL" id="KAL3524561.1"/>
    </source>
</evidence>
<gene>
    <name evidence="1" type="ORF">ACH5RR_012933</name>
</gene>
<proteinExistence type="predicted"/>
<organism evidence="1 2">
    <name type="scientific">Cinchona calisaya</name>
    <dbReference type="NCBI Taxonomy" id="153742"/>
    <lineage>
        <taxon>Eukaryota</taxon>
        <taxon>Viridiplantae</taxon>
        <taxon>Streptophyta</taxon>
        <taxon>Embryophyta</taxon>
        <taxon>Tracheophyta</taxon>
        <taxon>Spermatophyta</taxon>
        <taxon>Magnoliopsida</taxon>
        <taxon>eudicotyledons</taxon>
        <taxon>Gunneridae</taxon>
        <taxon>Pentapetalae</taxon>
        <taxon>asterids</taxon>
        <taxon>lamiids</taxon>
        <taxon>Gentianales</taxon>
        <taxon>Rubiaceae</taxon>
        <taxon>Cinchonoideae</taxon>
        <taxon>Cinchoneae</taxon>
        <taxon>Cinchona</taxon>
    </lineage>
</organism>
<name>A0ABD3A0U0_9GENT</name>
<comment type="caution">
    <text evidence="1">The sequence shown here is derived from an EMBL/GenBank/DDBJ whole genome shotgun (WGS) entry which is preliminary data.</text>
</comment>
<keyword evidence="2" id="KW-1185">Reference proteome</keyword>
<dbReference type="Proteomes" id="UP001630127">
    <property type="component" value="Unassembled WGS sequence"/>
</dbReference>
<dbReference type="EMBL" id="JBJUIK010000006">
    <property type="protein sequence ID" value="KAL3524561.1"/>
    <property type="molecule type" value="Genomic_DNA"/>
</dbReference>
<evidence type="ECO:0000313" key="2">
    <source>
        <dbReference type="Proteomes" id="UP001630127"/>
    </source>
</evidence>
<dbReference type="AlphaFoldDB" id="A0ABD3A0U0"/>